<feature type="compositionally biased region" description="Basic and acidic residues" evidence="1">
    <location>
        <begin position="79"/>
        <end position="89"/>
    </location>
</feature>
<dbReference type="EMBL" id="JABBWK010000055">
    <property type="protein sequence ID" value="KAG1896416.1"/>
    <property type="molecule type" value="Genomic_DNA"/>
</dbReference>
<feature type="region of interest" description="Disordered" evidence="1">
    <location>
        <begin position="1"/>
        <end position="23"/>
    </location>
</feature>
<comment type="caution">
    <text evidence="2">The sequence shown here is derived from an EMBL/GenBank/DDBJ whole genome shotgun (WGS) entry which is preliminary data.</text>
</comment>
<evidence type="ECO:0000256" key="1">
    <source>
        <dbReference type="SAM" id="MobiDB-lite"/>
    </source>
</evidence>
<evidence type="ECO:0000313" key="3">
    <source>
        <dbReference type="Proteomes" id="UP001195769"/>
    </source>
</evidence>
<dbReference type="Proteomes" id="UP001195769">
    <property type="component" value="Unassembled WGS sequence"/>
</dbReference>
<feature type="region of interest" description="Disordered" evidence="1">
    <location>
        <begin position="328"/>
        <end position="378"/>
    </location>
</feature>
<feature type="region of interest" description="Disordered" evidence="1">
    <location>
        <begin position="128"/>
        <end position="205"/>
    </location>
</feature>
<keyword evidence="3" id="KW-1185">Reference proteome</keyword>
<feature type="compositionally biased region" description="Low complexity" evidence="1">
    <location>
        <begin position="297"/>
        <end position="312"/>
    </location>
</feature>
<feature type="region of interest" description="Disordered" evidence="1">
    <location>
        <begin position="297"/>
        <end position="316"/>
    </location>
</feature>
<dbReference type="GeneID" id="64660000"/>
<evidence type="ECO:0000313" key="2">
    <source>
        <dbReference type="EMBL" id="KAG1896416.1"/>
    </source>
</evidence>
<proteinExistence type="predicted"/>
<protein>
    <submittedName>
        <fullName evidence="2">Uncharacterized protein</fullName>
    </submittedName>
</protein>
<gene>
    <name evidence="2" type="ORF">F5891DRAFT_1175182</name>
</gene>
<reference evidence="2" key="1">
    <citation type="journal article" date="2020" name="New Phytol.">
        <title>Comparative genomics reveals dynamic genome evolution in host specialist ectomycorrhizal fungi.</title>
        <authorList>
            <person name="Lofgren L.A."/>
            <person name="Nguyen N.H."/>
            <person name="Vilgalys R."/>
            <person name="Ruytinx J."/>
            <person name="Liao H.L."/>
            <person name="Branco S."/>
            <person name="Kuo A."/>
            <person name="LaButti K."/>
            <person name="Lipzen A."/>
            <person name="Andreopoulos W."/>
            <person name="Pangilinan J."/>
            <person name="Riley R."/>
            <person name="Hundley H."/>
            <person name="Na H."/>
            <person name="Barry K."/>
            <person name="Grigoriev I.V."/>
            <person name="Stajich J.E."/>
            <person name="Kennedy P.G."/>
        </authorList>
    </citation>
    <scope>NUCLEOTIDE SEQUENCE</scope>
    <source>
        <strain evidence="2">FC203</strain>
    </source>
</reference>
<sequence>MNEGILPHGAHSSNNLTPAPSQGELFMDETTLGKLSRAQLQKVAKARGVKANMKSAVIIRELVRLSKVVPLLQDEESQEPPRKKSRTMEEGCPAAGPSTRTIDLPIDASFDPPIIKEDHPTPILILAEENKTPTKATGHTGVISTDNLTRKSPSLSPLVASPNEHPATDDGSSDSDGSYLSYASPSRQRSPVSSRAGTPPPEEPQLLSRAVDIMKQITADDQRILVQAAALRQRAAGLKEQARKVRDVLRIEQGRRVRLEAYFTYWREITPEWPKDWIYEEGEEDLIRTERVLRTMTPSLPSTGPTGPPTLSFDGRDALNSHRELRRRQLQPRHIGHEEKNGAAAPPAEVEQADKHANHLPSPQFTTKGRPAKRKQCT</sequence>
<dbReference type="AlphaFoldDB" id="A0AAD4DZH2"/>
<feature type="region of interest" description="Disordered" evidence="1">
    <location>
        <begin position="73"/>
        <end position="105"/>
    </location>
</feature>
<feature type="compositionally biased region" description="Polar residues" evidence="1">
    <location>
        <begin position="133"/>
        <end position="155"/>
    </location>
</feature>
<accession>A0AAD4DZH2</accession>
<dbReference type="RefSeq" id="XP_041221992.1">
    <property type="nucleotide sequence ID" value="XM_041365702.1"/>
</dbReference>
<feature type="compositionally biased region" description="Polar residues" evidence="1">
    <location>
        <begin position="11"/>
        <end position="20"/>
    </location>
</feature>
<name>A0AAD4DZH2_9AGAM</name>
<organism evidence="2 3">
    <name type="scientific">Suillus fuscotomentosus</name>
    <dbReference type="NCBI Taxonomy" id="1912939"/>
    <lineage>
        <taxon>Eukaryota</taxon>
        <taxon>Fungi</taxon>
        <taxon>Dikarya</taxon>
        <taxon>Basidiomycota</taxon>
        <taxon>Agaricomycotina</taxon>
        <taxon>Agaricomycetes</taxon>
        <taxon>Agaricomycetidae</taxon>
        <taxon>Boletales</taxon>
        <taxon>Suillineae</taxon>
        <taxon>Suillaceae</taxon>
        <taxon>Suillus</taxon>
    </lineage>
</organism>
<feature type="compositionally biased region" description="Low complexity" evidence="1">
    <location>
        <begin position="174"/>
        <end position="195"/>
    </location>
</feature>